<evidence type="ECO:0000256" key="8">
    <source>
        <dbReference type="SAM" id="SignalP"/>
    </source>
</evidence>
<dbReference type="GO" id="GO:0009252">
    <property type="term" value="P:peptidoglycan biosynthetic process"/>
    <property type="evidence" value="ECO:0007669"/>
    <property type="project" value="UniProtKB-UniRule"/>
</dbReference>
<evidence type="ECO:0000256" key="1">
    <source>
        <dbReference type="ARBA" id="ARBA00022475"/>
    </source>
</evidence>
<feature type="site" description="Important for catalytic activity" evidence="7">
    <location>
        <position position="210"/>
    </location>
</feature>
<evidence type="ECO:0000256" key="2">
    <source>
        <dbReference type="ARBA" id="ARBA00022692"/>
    </source>
</evidence>
<evidence type="ECO:0000313" key="9">
    <source>
        <dbReference type="EMBL" id="NNF06207.1"/>
    </source>
</evidence>
<dbReference type="PANTHER" id="PTHR30518">
    <property type="entry name" value="ENDOLYTIC MUREIN TRANSGLYCOSYLASE"/>
    <property type="match status" value="1"/>
</dbReference>
<gene>
    <name evidence="7 9" type="primary">mltG</name>
    <name evidence="9" type="ORF">HKN21_05565</name>
</gene>
<sequence>MKKLLLLFLAGIAAAAGFAVAMLSPVDTKQARPVFFNVSPGESLHKVSADLHQLGLIRNPKLFVAMGKVRGVASDLKAGPYRARTDEWAWTILDRMVHGDVRDTTVTIREGLWITEVSEVLGPFVAGGADSLLSVAQSGDLAASRGLDSLEGYLFPSTYRIVPGIEPRLVLEQMVDTFEEIWEKDLQARAEALGRTKEEVVTLASIVEAEAQVGSERPRIAAVYLNRLAKGMKLQADPTVLYGLGERKTRTLYADLESSSPYNTYRFEGLPPGPIGNPGLASLKAALWPDPDCEDLFFVARGDGSHLFGKTFKDHKENRRRVRREREARP</sequence>
<feature type="signal peptide" evidence="8">
    <location>
        <begin position="1"/>
        <end position="21"/>
    </location>
</feature>
<dbReference type="Pfam" id="PF02618">
    <property type="entry name" value="YceG"/>
    <property type="match status" value="1"/>
</dbReference>
<dbReference type="CDD" id="cd08010">
    <property type="entry name" value="MltG_like"/>
    <property type="match status" value="1"/>
</dbReference>
<comment type="function">
    <text evidence="7">Functions as a peptidoglycan terminase that cleaves nascent peptidoglycan strands endolytically to terminate their elongation.</text>
</comment>
<evidence type="ECO:0000313" key="10">
    <source>
        <dbReference type="Proteomes" id="UP000547674"/>
    </source>
</evidence>
<accession>A0A7Y2E858</accession>
<keyword evidence="3 7" id="KW-1133">Transmembrane helix</keyword>
<evidence type="ECO:0000256" key="5">
    <source>
        <dbReference type="ARBA" id="ARBA00023239"/>
    </source>
</evidence>
<evidence type="ECO:0000256" key="4">
    <source>
        <dbReference type="ARBA" id="ARBA00023136"/>
    </source>
</evidence>
<evidence type="ECO:0000256" key="6">
    <source>
        <dbReference type="ARBA" id="ARBA00023316"/>
    </source>
</evidence>
<keyword evidence="1 7" id="KW-1003">Cell membrane</keyword>
<keyword evidence="2 7" id="KW-0812">Transmembrane</keyword>
<dbReference type="EC" id="4.2.2.29" evidence="7"/>
<dbReference type="PANTHER" id="PTHR30518:SF2">
    <property type="entry name" value="ENDOLYTIC MUREIN TRANSGLYCOSYLASE"/>
    <property type="match status" value="1"/>
</dbReference>
<dbReference type="InterPro" id="IPR003770">
    <property type="entry name" value="MLTG-like"/>
</dbReference>
<comment type="catalytic activity">
    <reaction evidence="7">
        <text>a peptidoglycan chain = a peptidoglycan chain with N-acetyl-1,6-anhydromuramyl-[peptide] at the reducing end + a peptidoglycan chain with N-acetylglucosamine at the non-reducing end.</text>
        <dbReference type="EC" id="4.2.2.29"/>
    </reaction>
</comment>
<organism evidence="9 10">
    <name type="scientific">Eiseniibacteriota bacterium</name>
    <dbReference type="NCBI Taxonomy" id="2212470"/>
    <lineage>
        <taxon>Bacteria</taxon>
        <taxon>Candidatus Eiseniibacteriota</taxon>
    </lineage>
</organism>
<dbReference type="Proteomes" id="UP000547674">
    <property type="component" value="Unassembled WGS sequence"/>
</dbReference>
<protein>
    <recommendedName>
        <fullName evidence="7">Endolytic murein transglycosylase</fullName>
        <ecNumber evidence="7">4.2.2.29</ecNumber>
    </recommendedName>
    <alternativeName>
        <fullName evidence="7">Peptidoglycan lytic transglycosylase</fullName>
    </alternativeName>
    <alternativeName>
        <fullName evidence="7">Peptidoglycan polymerization terminase</fullName>
    </alternativeName>
</protein>
<comment type="caution">
    <text evidence="9">The sequence shown here is derived from an EMBL/GenBank/DDBJ whole genome shotgun (WGS) entry which is preliminary data.</text>
</comment>
<reference evidence="9 10" key="1">
    <citation type="submission" date="2020-03" db="EMBL/GenBank/DDBJ databases">
        <title>Metabolic flexibility allows generalist bacteria to become dominant in a frequently disturbed ecosystem.</title>
        <authorList>
            <person name="Chen Y.-J."/>
            <person name="Leung P.M."/>
            <person name="Bay S.K."/>
            <person name="Hugenholtz P."/>
            <person name="Kessler A.J."/>
            <person name="Shelley G."/>
            <person name="Waite D.W."/>
            <person name="Cook P.L."/>
            <person name="Greening C."/>
        </authorList>
    </citation>
    <scope>NUCLEOTIDE SEQUENCE [LARGE SCALE GENOMIC DNA]</scope>
    <source>
        <strain evidence="9">SS_bin_28</strain>
    </source>
</reference>
<evidence type="ECO:0000256" key="3">
    <source>
        <dbReference type="ARBA" id="ARBA00022989"/>
    </source>
</evidence>
<keyword evidence="8" id="KW-0732">Signal</keyword>
<comment type="similarity">
    <text evidence="7">Belongs to the transglycosylase MltG family.</text>
</comment>
<dbReference type="Gene3D" id="3.30.1490.480">
    <property type="entry name" value="Endolytic murein transglycosylase"/>
    <property type="match status" value="1"/>
</dbReference>
<keyword evidence="5 7" id="KW-0456">Lyase</keyword>
<keyword evidence="6 7" id="KW-0961">Cell wall biogenesis/degradation</keyword>
<dbReference type="GO" id="GO:0008932">
    <property type="term" value="F:lytic endotransglycosylase activity"/>
    <property type="evidence" value="ECO:0007669"/>
    <property type="project" value="UniProtKB-UniRule"/>
</dbReference>
<dbReference type="EMBL" id="JABDJR010000212">
    <property type="protein sequence ID" value="NNF06207.1"/>
    <property type="molecule type" value="Genomic_DNA"/>
</dbReference>
<evidence type="ECO:0000256" key="7">
    <source>
        <dbReference type="HAMAP-Rule" id="MF_02065"/>
    </source>
</evidence>
<dbReference type="AlphaFoldDB" id="A0A7Y2E858"/>
<keyword evidence="4 7" id="KW-0472">Membrane</keyword>
<dbReference type="GO" id="GO:0071555">
    <property type="term" value="P:cell wall organization"/>
    <property type="evidence" value="ECO:0007669"/>
    <property type="project" value="UniProtKB-KW"/>
</dbReference>
<dbReference type="NCBIfam" id="TIGR00247">
    <property type="entry name" value="endolytic transglycosylase MltG"/>
    <property type="match status" value="1"/>
</dbReference>
<dbReference type="Gene3D" id="3.30.160.60">
    <property type="entry name" value="Classic Zinc Finger"/>
    <property type="match status" value="1"/>
</dbReference>
<dbReference type="GO" id="GO:0005886">
    <property type="term" value="C:plasma membrane"/>
    <property type="evidence" value="ECO:0007669"/>
    <property type="project" value="UniProtKB-UniRule"/>
</dbReference>
<proteinExistence type="inferred from homology"/>
<name>A0A7Y2E858_UNCEI</name>
<feature type="chain" id="PRO_5031266637" description="Endolytic murein transglycosylase" evidence="8">
    <location>
        <begin position="22"/>
        <end position="330"/>
    </location>
</feature>
<dbReference type="HAMAP" id="MF_02065">
    <property type="entry name" value="MltG"/>
    <property type="match status" value="1"/>
</dbReference>